<dbReference type="EnsemblPlants" id="KRH25950">
    <property type="protein sequence ID" value="KRH25950"/>
    <property type="gene ID" value="GLYMA_12G141500"/>
</dbReference>
<dbReference type="Proteomes" id="UP000008827">
    <property type="component" value="Chromosome 12"/>
</dbReference>
<reference evidence="2 3" key="1">
    <citation type="journal article" date="2010" name="Nature">
        <title>Genome sequence of the palaeopolyploid soybean.</title>
        <authorList>
            <person name="Schmutz J."/>
            <person name="Cannon S.B."/>
            <person name="Schlueter J."/>
            <person name="Ma J."/>
            <person name="Mitros T."/>
            <person name="Nelson W."/>
            <person name="Hyten D.L."/>
            <person name="Song Q."/>
            <person name="Thelen J.J."/>
            <person name="Cheng J."/>
            <person name="Xu D."/>
            <person name="Hellsten U."/>
            <person name="May G.D."/>
            <person name="Yu Y."/>
            <person name="Sakurai T."/>
            <person name="Umezawa T."/>
            <person name="Bhattacharyya M.K."/>
            <person name="Sandhu D."/>
            <person name="Valliyodan B."/>
            <person name="Lindquist E."/>
            <person name="Peto M."/>
            <person name="Grant D."/>
            <person name="Shu S."/>
            <person name="Goodstein D."/>
            <person name="Barry K."/>
            <person name="Futrell-Griggs M."/>
            <person name="Abernathy B."/>
            <person name="Du J."/>
            <person name="Tian Z."/>
            <person name="Zhu L."/>
            <person name="Gill N."/>
            <person name="Joshi T."/>
            <person name="Libault M."/>
            <person name="Sethuraman A."/>
            <person name="Zhang X.-C."/>
            <person name="Shinozaki K."/>
            <person name="Nguyen H.T."/>
            <person name="Wing R.A."/>
            <person name="Cregan P."/>
            <person name="Specht J."/>
            <person name="Grimwood J."/>
            <person name="Rokhsar D."/>
            <person name="Stacey G."/>
            <person name="Shoemaker R.C."/>
            <person name="Jackson S.A."/>
        </authorList>
    </citation>
    <scope>NUCLEOTIDE SEQUENCE</scope>
    <source>
        <strain evidence="3">cv. Williams 82</strain>
        <tissue evidence="2">Callus</tissue>
    </source>
</reference>
<evidence type="ECO:0008006" key="5">
    <source>
        <dbReference type="Google" id="ProtNLM"/>
    </source>
</evidence>
<evidence type="ECO:0000256" key="1">
    <source>
        <dbReference type="ARBA" id="ARBA00006961"/>
    </source>
</evidence>
<dbReference type="Gene3D" id="3.40.50.360">
    <property type="match status" value="1"/>
</dbReference>
<organism evidence="2">
    <name type="scientific">Glycine max</name>
    <name type="common">Soybean</name>
    <name type="synonym">Glycine hispida</name>
    <dbReference type="NCBI Taxonomy" id="3847"/>
    <lineage>
        <taxon>Eukaryota</taxon>
        <taxon>Viridiplantae</taxon>
        <taxon>Streptophyta</taxon>
        <taxon>Embryophyta</taxon>
        <taxon>Tracheophyta</taxon>
        <taxon>Spermatophyta</taxon>
        <taxon>Magnoliopsida</taxon>
        <taxon>eudicotyledons</taxon>
        <taxon>Gunneridae</taxon>
        <taxon>Pentapetalae</taxon>
        <taxon>rosids</taxon>
        <taxon>fabids</taxon>
        <taxon>Fabales</taxon>
        <taxon>Fabaceae</taxon>
        <taxon>Papilionoideae</taxon>
        <taxon>50 kb inversion clade</taxon>
        <taxon>NPAAA clade</taxon>
        <taxon>indigoferoid/millettioid clade</taxon>
        <taxon>Phaseoleae</taxon>
        <taxon>Glycine</taxon>
        <taxon>Glycine subgen. Soja</taxon>
    </lineage>
</organism>
<dbReference type="STRING" id="3847.A0A0R0H578"/>
<dbReference type="GO" id="GO:0016020">
    <property type="term" value="C:membrane"/>
    <property type="evidence" value="ECO:0000318"/>
    <property type="project" value="GO_Central"/>
</dbReference>
<accession>A0A0R0H578</accession>
<dbReference type="EMBL" id="CM000845">
    <property type="protein sequence ID" value="KRH25950.1"/>
    <property type="molecule type" value="Genomic_DNA"/>
</dbReference>
<dbReference type="PANTHER" id="PTHR30546">
    <property type="entry name" value="FLAVODOXIN-RELATED PROTEIN WRBA-RELATED"/>
    <property type="match status" value="1"/>
</dbReference>
<dbReference type="InterPro" id="IPR029039">
    <property type="entry name" value="Flavoprotein-like_sf"/>
</dbReference>
<protein>
    <recommendedName>
        <fullName evidence="5">NAD(P)H dehydrogenase (quinone)</fullName>
    </recommendedName>
</protein>
<evidence type="ECO:0000313" key="3">
    <source>
        <dbReference type="EnsemblPlants" id="KRH25950"/>
    </source>
</evidence>
<dbReference type="PANTHER" id="PTHR30546:SF53">
    <property type="entry name" value="NAD(P)H DEHYDROGENASE (QUINONE)"/>
    <property type="match status" value="1"/>
</dbReference>
<reference evidence="3" key="2">
    <citation type="submission" date="2018-02" db="UniProtKB">
        <authorList>
            <consortium name="EnsemblPlants"/>
        </authorList>
    </citation>
    <scope>IDENTIFICATION</scope>
    <source>
        <strain evidence="3">Williams 82</strain>
    </source>
</reference>
<name>A0A0R0H578_SOYBN</name>
<dbReference type="SMR" id="A0A0R0H578"/>
<dbReference type="GO" id="GO:0003955">
    <property type="term" value="F:NAD(P)H dehydrogenase (quinone) activity"/>
    <property type="evidence" value="ECO:0000318"/>
    <property type="project" value="GO_Central"/>
</dbReference>
<comment type="similarity">
    <text evidence="1">Belongs to the WrbA family.</text>
</comment>
<proteinExistence type="inferred from homology"/>
<reference evidence="2" key="3">
    <citation type="submission" date="2018-07" db="EMBL/GenBank/DDBJ databases">
        <title>WGS assembly of Glycine max.</title>
        <authorList>
            <person name="Schmutz J."/>
            <person name="Cannon S."/>
            <person name="Schlueter J."/>
            <person name="Ma J."/>
            <person name="Mitros T."/>
            <person name="Nelson W."/>
            <person name="Hyten D."/>
            <person name="Song Q."/>
            <person name="Thelen J."/>
            <person name="Cheng J."/>
            <person name="Xu D."/>
            <person name="Hellsten U."/>
            <person name="May G."/>
            <person name="Yu Y."/>
            <person name="Sakurai T."/>
            <person name="Umezawa T."/>
            <person name="Bhattacharyya M."/>
            <person name="Sandhu D."/>
            <person name="Valliyodan B."/>
            <person name="Lindquist E."/>
            <person name="Peto M."/>
            <person name="Grant D."/>
            <person name="Shu S."/>
            <person name="Goodstein D."/>
            <person name="Barry K."/>
            <person name="Futrell-Griggs M."/>
            <person name="Abernathy B."/>
            <person name="Du J."/>
            <person name="Tian Z."/>
            <person name="Zhu L."/>
            <person name="Gill N."/>
            <person name="Joshi T."/>
            <person name="Libault M."/>
            <person name="Sethuraman A."/>
            <person name="Zhang X."/>
            <person name="Shinozaki K."/>
            <person name="Nguyen H."/>
            <person name="Wing R."/>
            <person name="Cregan P."/>
            <person name="Specht J."/>
            <person name="Grimwood J."/>
            <person name="Rokhsar D."/>
            <person name="Stacey G."/>
            <person name="Shoemaker R."/>
            <person name="Jackson S."/>
        </authorList>
    </citation>
    <scope>NUCLEOTIDE SEQUENCE</scope>
    <source>
        <tissue evidence="2">Callus</tissue>
    </source>
</reference>
<dbReference type="Gramene" id="KRH25950">
    <property type="protein sequence ID" value="KRH25950"/>
    <property type="gene ID" value="GLYMA_12G141500"/>
</dbReference>
<dbReference type="SUPFAM" id="SSF52218">
    <property type="entry name" value="Flavoproteins"/>
    <property type="match status" value="1"/>
</dbReference>
<keyword evidence="4" id="KW-1185">Reference proteome</keyword>
<evidence type="ECO:0000313" key="4">
    <source>
        <dbReference type="Proteomes" id="UP000008827"/>
    </source>
</evidence>
<sequence length="161" mass="17891">MEYVSVLFNVWAYIERLEKKVEERVNSVEGVEAILWQVPETLPTEEPAKLRAPPKSIFNAFLDSTKELCKTQQLSGKPVAIITGTNSQGGGQETTVLTGITPLVHHGMIFVPFGIRFTYSHEFGNVKEVKGGSPYGLELMHAFDHGYYFGSITKQLKEATA</sequence>
<dbReference type="AlphaFoldDB" id="A0A0R0H578"/>
<evidence type="ECO:0000313" key="2">
    <source>
        <dbReference type="EMBL" id="KRH25950.1"/>
    </source>
</evidence>
<dbReference type="InParanoid" id="A0A0R0H578"/>
<gene>
    <name evidence="2" type="ORF">GLYMA_12G141500</name>
</gene>